<reference evidence="2 3" key="1">
    <citation type="submission" date="2023-11" db="EMBL/GenBank/DDBJ databases">
        <title>Peredibacter starrii A3.12.</title>
        <authorList>
            <person name="Mitchell R.J."/>
        </authorList>
    </citation>
    <scope>NUCLEOTIDE SEQUENCE [LARGE SCALE GENOMIC DNA]</scope>
    <source>
        <strain evidence="2 3">A3.12</strain>
    </source>
</reference>
<dbReference type="GO" id="GO:0015562">
    <property type="term" value="F:efflux transmembrane transporter activity"/>
    <property type="evidence" value="ECO:0007669"/>
    <property type="project" value="InterPro"/>
</dbReference>
<name>A0AAX4HUV0_9BACT</name>
<keyword evidence="3" id="KW-1185">Reference proteome</keyword>
<dbReference type="SUPFAM" id="SSF56954">
    <property type="entry name" value="Outer membrane efflux proteins (OEP)"/>
    <property type="match status" value="1"/>
</dbReference>
<organism evidence="2 3">
    <name type="scientific">Peredibacter starrii</name>
    <dbReference type="NCBI Taxonomy" id="28202"/>
    <lineage>
        <taxon>Bacteria</taxon>
        <taxon>Pseudomonadati</taxon>
        <taxon>Bdellovibrionota</taxon>
        <taxon>Bacteriovoracia</taxon>
        <taxon>Bacteriovoracales</taxon>
        <taxon>Bacteriovoracaceae</taxon>
        <taxon>Peredibacter</taxon>
    </lineage>
</organism>
<dbReference type="PANTHER" id="PTHR30203">
    <property type="entry name" value="OUTER MEMBRANE CATION EFFLUX PROTEIN"/>
    <property type="match status" value="1"/>
</dbReference>
<dbReference type="InterPro" id="IPR010131">
    <property type="entry name" value="MdtP/NodT-like"/>
</dbReference>
<evidence type="ECO:0000256" key="1">
    <source>
        <dbReference type="SAM" id="Coils"/>
    </source>
</evidence>
<dbReference type="RefSeq" id="WP_321399240.1">
    <property type="nucleotide sequence ID" value="NZ_CP139487.1"/>
</dbReference>
<dbReference type="Proteomes" id="UP001324634">
    <property type="component" value="Chromosome"/>
</dbReference>
<dbReference type="KEGG" id="psti:SOO65_08245"/>
<sequence>MKASLVFILIFMNVSSYAMELTESRAISIFLEKNLSLVAARYDIEISQAAELTASLWPNPNVLLDSQLNSFGENWNQKNTGGPAQQDVIVTIPLDVNGIIKRKVKIAKFATKGSEARFQSALREGLYGMMDSLYKVQRLEREHELLQEKVQLLDKLIITLEKRIGSASNQTLLQGRARLALEDSKVEVQSNLMDQHEEKNKLRTYLLMETSEEITPNIIFKTQYSEKINPAELVKFAKENRPDFIALDLFGQQVEHEMDLNKREIWDELSLQVGASRQNEVGARPGQVGSSQLPSALSWMVGVVFPIPIFDRNQGKVLQSKIQRNQVLVKERLMGDVLAKDIETSIRKIELTNSNLNRYQTHQLGNAKTVRDSALRQFGTRSISLIEYLDAIDSYHIAIHKYINAQYDLTSELLKLKLISGQDIRP</sequence>
<dbReference type="AlphaFoldDB" id="A0AAX4HUV0"/>
<keyword evidence="1" id="KW-0175">Coiled coil</keyword>
<accession>A0AAX4HUV0</accession>
<proteinExistence type="predicted"/>
<gene>
    <name evidence="2" type="ORF">SOO65_08245</name>
</gene>
<protein>
    <submittedName>
        <fullName evidence="2">TolC family protein</fullName>
    </submittedName>
</protein>
<evidence type="ECO:0000313" key="2">
    <source>
        <dbReference type="EMBL" id="WPU66735.1"/>
    </source>
</evidence>
<evidence type="ECO:0000313" key="3">
    <source>
        <dbReference type="Proteomes" id="UP001324634"/>
    </source>
</evidence>
<dbReference type="Gene3D" id="1.20.1600.10">
    <property type="entry name" value="Outer membrane efflux proteins (OEP)"/>
    <property type="match status" value="1"/>
</dbReference>
<feature type="coiled-coil region" evidence="1">
    <location>
        <begin position="129"/>
        <end position="163"/>
    </location>
</feature>
<dbReference type="EMBL" id="CP139487">
    <property type="protein sequence ID" value="WPU66735.1"/>
    <property type="molecule type" value="Genomic_DNA"/>
</dbReference>